<keyword evidence="4" id="KW-1185">Reference proteome</keyword>
<feature type="transmembrane region" description="Helical" evidence="2">
    <location>
        <begin position="237"/>
        <end position="256"/>
    </location>
</feature>
<keyword evidence="2" id="KW-0472">Membrane</keyword>
<feature type="region of interest" description="Disordered" evidence="1">
    <location>
        <begin position="29"/>
        <end position="66"/>
    </location>
</feature>
<feature type="compositionally biased region" description="Acidic residues" evidence="1">
    <location>
        <begin position="40"/>
        <end position="66"/>
    </location>
</feature>
<dbReference type="EMBL" id="SAUN01000001">
    <property type="protein sequence ID" value="RVX39131.1"/>
    <property type="molecule type" value="Genomic_DNA"/>
</dbReference>
<keyword evidence="2" id="KW-1133">Transmembrane helix</keyword>
<reference evidence="3 4" key="1">
    <citation type="submission" date="2019-01" db="EMBL/GenBank/DDBJ databases">
        <title>Sequencing the genomes of 1000 actinobacteria strains.</title>
        <authorList>
            <person name="Klenk H.-P."/>
        </authorList>
    </citation>
    <scope>NUCLEOTIDE SEQUENCE [LARGE SCALE GENOMIC DNA]</scope>
    <source>
        <strain evidence="3 4">DSM 43925</strain>
    </source>
</reference>
<dbReference type="Proteomes" id="UP000284824">
    <property type="component" value="Unassembled WGS sequence"/>
</dbReference>
<comment type="caution">
    <text evidence="3">The sequence shown here is derived from an EMBL/GenBank/DDBJ whole genome shotgun (WGS) entry which is preliminary data.</text>
</comment>
<evidence type="ECO:0000313" key="3">
    <source>
        <dbReference type="EMBL" id="RVX39131.1"/>
    </source>
</evidence>
<evidence type="ECO:0000256" key="2">
    <source>
        <dbReference type="SAM" id="Phobius"/>
    </source>
</evidence>
<evidence type="ECO:0000313" key="4">
    <source>
        <dbReference type="Proteomes" id="UP000284824"/>
    </source>
</evidence>
<accession>A0A438M0E5</accession>
<dbReference type="AlphaFoldDB" id="A0A438M0E5"/>
<feature type="transmembrane region" description="Helical" evidence="2">
    <location>
        <begin position="157"/>
        <end position="179"/>
    </location>
</feature>
<name>A0A438M0E5_9ACTN</name>
<protein>
    <submittedName>
        <fullName evidence="3">Uncharacterized protein</fullName>
    </submittedName>
</protein>
<keyword evidence="2" id="KW-0812">Transmembrane</keyword>
<feature type="transmembrane region" description="Helical" evidence="2">
    <location>
        <begin position="191"/>
        <end position="216"/>
    </location>
</feature>
<gene>
    <name evidence="3" type="ORF">EDD27_1474</name>
</gene>
<feature type="transmembrane region" description="Helical" evidence="2">
    <location>
        <begin position="262"/>
        <end position="286"/>
    </location>
</feature>
<evidence type="ECO:0000256" key="1">
    <source>
        <dbReference type="SAM" id="MobiDB-lite"/>
    </source>
</evidence>
<dbReference type="RefSeq" id="WP_127931669.1">
    <property type="nucleotide sequence ID" value="NZ_SAUN01000001.1"/>
</dbReference>
<organism evidence="3 4">
    <name type="scientific">Nonomuraea polychroma</name>
    <dbReference type="NCBI Taxonomy" id="46176"/>
    <lineage>
        <taxon>Bacteria</taxon>
        <taxon>Bacillati</taxon>
        <taxon>Actinomycetota</taxon>
        <taxon>Actinomycetes</taxon>
        <taxon>Streptosporangiales</taxon>
        <taxon>Streptosporangiaceae</taxon>
        <taxon>Nonomuraea</taxon>
    </lineage>
</organism>
<sequence>MSVATPTPDREPFDDDIDRVLTEIERRLMFDQAPPLPEDRLDDDQPADLDAAADEADQAEDADDVDQADEAGDIVEDKIVLVESFESGETRLVRQLRRQVAEAHLLARLQADEAPLLIDTKKVRKRRLAAYEAARLHELAQDPVALAYRDAKVRRTVTVMVMAAAVIGLAVSSIGVQASVATALKLKQHTFAWWAAFGVEPALSLPLLAAVAVQAYSAMRGQVVDRKDKNGPGRKMFRAEALLLGLTLLLNCWPAFINGFNLLTLVVHSLGPIAAVTAVWVLPALWSVLQVLPMPETPGPGRTDGRTGLQYRANASRQYSAPPPRPRVDIDALTDRARALIAAGKLSADAGVHKFRDALGCGSDTATKVKKALAAQAGGAA</sequence>
<proteinExistence type="predicted"/>
<dbReference type="OrthoDB" id="3521215at2"/>